<name>A0A2W4W3T8_9CYAN</name>
<keyword evidence="1" id="KW-0472">Membrane</keyword>
<organism evidence="2 3">
    <name type="scientific">Shackletoniella antarctica</name>
    <dbReference type="NCBI Taxonomy" id="268115"/>
    <lineage>
        <taxon>Bacteria</taxon>
        <taxon>Bacillati</taxon>
        <taxon>Cyanobacteriota</taxon>
        <taxon>Cyanophyceae</taxon>
        <taxon>Oculatellales</taxon>
        <taxon>Oculatellaceae</taxon>
        <taxon>Shackletoniella</taxon>
    </lineage>
</organism>
<protein>
    <submittedName>
        <fullName evidence="2">Uncharacterized protein</fullName>
    </submittedName>
</protein>
<evidence type="ECO:0000313" key="3">
    <source>
        <dbReference type="Proteomes" id="UP000249081"/>
    </source>
</evidence>
<dbReference type="AlphaFoldDB" id="A0A2W4W3T8"/>
<feature type="transmembrane region" description="Helical" evidence="1">
    <location>
        <begin position="20"/>
        <end position="43"/>
    </location>
</feature>
<dbReference type="EMBL" id="QBMN01000093">
    <property type="protein sequence ID" value="PZO39122.1"/>
    <property type="molecule type" value="Genomic_DNA"/>
</dbReference>
<evidence type="ECO:0000313" key="2">
    <source>
        <dbReference type="EMBL" id="PZO39122.1"/>
    </source>
</evidence>
<accession>A0A2W4W3T8</accession>
<sequence length="127" mass="13476">MLNDTESSTSFWTSVQDVSLQVLQIIDIRLALLIGLAAFMLAVGFDSSGNQAEAADLITQASLVPVRVSTPVTSPDGLGYGFGLTATSDDSQSATARRLRHGTLTSAIMTSNRLTEAHFFTNLPADQ</sequence>
<keyword evidence="1" id="KW-1133">Transmembrane helix</keyword>
<proteinExistence type="predicted"/>
<reference evidence="2 3" key="2">
    <citation type="submission" date="2018-06" db="EMBL/GenBank/DDBJ databases">
        <title>Metagenomic assembly of (sub)arctic Cyanobacteria and their associated microbiome from non-axenic cultures.</title>
        <authorList>
            <person name="Baurain D."/>
        </authorList>
    </citation>
    <scope>NUCLEOTIDE SEQUENCE [LARGE SCALE GENOMIC DNA]</scope>
    <source>
        <strain evidence="2">ULC041bin1</strain>
    </source>
</reference>
<keyword evidence="1" id="KW-0812">Transmembrane</keyword>
<comment type="caution">
    <text evidence="2">The sequence shown here is derived from an EMBL/GenBank/DDBJ whole genome shotgun (WGS) entry which is preliminary data.</text>
</comment>
<dbReference type="Proteomes" id="UP000249081">
    <property type="component" value="Unassembled WGS sequence"/>
</dbReference>
<gene>
    <name evidence="2" type="ORF">DCF17_13730</name>
</gene>
<reference evidence="3" key="1">
    <citation type="submission" date="2018-04" db="EMBL/GenBank/DDBJ databases">
        <authorList>
            <person name="Cornet L."/>
        </authorList>
    </citation>
    <scope>NUCLEOTIDE SEQUENCE [LARGE SCALE GENOMIC DNA]</scope>
</reference>
<evidence type="ECO:0000256" key="1">
    <source>
        <dbReference type="SAM" id="Phobius"/>
    </source>
</evidence>